<dbReference type="PANTHER" id="PTHR35091">
    <property type="entry name" value="FLAGELLAR PROTEIN FLIL"/>
    <property type="match status" value="1"/>
</dbReference>
<dbReference type="Pfam" id="PF03748">
    <property type="entry name" value="FliL"/>
    <property type="match status" value="1"/>
</dbReference>
<evidence type="ECO:0000256" key="6">
    <source>
        <dbReference type="ARBA" id="ARBA00022692"/>
    </source>
</evidence>
<evidence type="ECO:0000256" key="5">
    <source>
        <dbReference type="ARBA" id="ARBA00022500"/>
    </source>
</evidence>
<evidence type="ECO:0000256" key="3">
    <source>
        <dbReference type="ARBA" id="ARBA00008281"/>
    </source>
</evidence>
<keyword evidence="7 10" id="KW-0283">Flagellar rotation</keyword>
<sequence>MAEEKNNGDSKEKSSKSRLDLQIIVVGLVVFLMCMGGAYFMIRSLLAPLLPQEEEKKSSSGEVVLVEAGEFTTNIYDINGTRYLKAEVYLQVPDKKVEKELETVMPVVKDEILSILSSQTVADLDVRNRDNLRKTIKERLNRKLGGEKVTGVYFTSFIVQ</sequence>
<keyword evidence="12" id="KW-1185">Reference proteome</keyword>
<dbReference type="GO" id="GO:0005886">
    <property type="term" value="C:plasma membrane"/>
    <property type="evidence" value="ECO:0007669"/>
    <property type="project" value="UniProtKB-SubCell"/>
</dbReference>
<gene>
    <name evidence="11" type="ordered locus">Slip_0964</name>
</gene>
<keyword evidence="8 10" id="KW-1133">Transmembrane helix</keyword>
<dbReference type="RefSeq" id="WP_013175145.1">
    <property type="nucleotide sequence ID" value="NC_014220.1"/>
</dbReference>
<dbReference type="GO" id="GO:0009425">
    <property type="term" value="C:bacterial-type flagellum basal body"/>
    <property type="evidence" value="ECO:0007669"/>
    <property type="project" value="InterPro"/>
</dbReference>
<keyword evidence="4 10" id="KW-1003">Cell membrane</keyword>
<name>D7CM08_SYNLT</name>
<dbReference type="eggNOG" id="COG1580">
    <property type="taxonomic scope" value="Bacteria"/>
</dbReference>
<evidence type="ECO:0000313" key="12">
    <source>
        <dbReference type="Proteomes" id="UP000000378"/>
    </source>
</evidence>
<comment type="similarity">
    <text evidence="3 10">Belongs to the FliL family.</text>
</comment>
<dbReference type="STRING" id="643648.Slip_0964"/>
<keyword evidence="9 10" id="KW-0472">Membrane</keyword>
<protein>
    <recommendedName>
        <fullName evidence="10">Flagellar protein FliL</fullName>
    </recommendedName>
</protein>
<dbReference type="InterPro" id="IPR005503">
    <property type="entry name" value="FliL"/>
</dbReference>
<feature type="transmembrane region" description="Helical" evidence="10">
    <location>
        <begin position="21"/>
        <end position="42"/>
    </location>
</feature>
<evidence type="ECO:0000313" key="11">
    <source>
        <dbReference type="EMBL" id="ADI01743.1"/>
    </source>
</evidence>
<dbReference type="AlphaFoldDB" id="D7CM08"/>
<evidence type="ECO:0000256" key="7">
    <source>
        <dbReference type="ARBA" id="ARBA00022779"/>
    </source>
</evidence>
<reference evidence="11 12" key="2">
    <citation type="journal article" date="2010" name="Stand. Genomic Sci.">
        <title>Complete genome sequence of Syntrophothermus lipocalidus type strain (TGB-C1).</title>
        <authorList>
            <person name="Djao O.D."/>
            <person name="Zhang X."/>
            <person name="Lucas S."/>
            <person name="Lapidus A."/>
            <person name="Del Rio T.G."/>
            <person name="Nolan M."/>
            <person name="Tice H."/>
            <person name="Cheng J.F."/>
            <person name="Han C."/>
            <person name="Tapia R."/>
            <person name="Goodwin L."/>
            <person name="Pitluck S."/>
            <person name="Liolios K."/>
            <person name="Ivanova N."/>
            <person name="Mavromatis K."/>
            <person name="Mikhailova N."/>
            <person name="Ovchinnikova G."/>
            <person name="Pati A."/>
            <person name="Brambilla E."/>
            <person name="Chen A."/>
            <person name="Palaniappan K."/>
            <person name="Land M."/>
            <person name="Hauser L."/>
            <person name="Chang Y.J."/>
            <person name="Jeffries C.D."/>
            <person name="Rohde M."/>
            <person name="Sikorski J."/>
            <person name="Spring S."/>
            <person name="Goker M."/>
            <person name="Detter J.C."/>
            <person name="Woyke T."/>
            <person name="Bristow J."/>
            <person name="Eisen J.A."/>
            <person name="Markowitz V."/>
            <person name="Hugenholtz P."/>
            <person name="Kyrpides N.C."/>
            <person name="Klenk H.P."/>
        </authorList>
    </citation>
    <scope>NUCLEOTIDE SEQUENCE [LARGE SCALE GENOMIC DNA]</scope>
    <source>
        <strain evidence="12">DSM 12680 / TGB-C1</strain>
    </source>
</reference>
<dbReference type="GO" id="GO:0006935">
    <property type="term" value="P:chemotaxis"/>
    <property type="evidence" value="ECO:0007669"/>
    <property type="project" value="UniProtKB-KW"/>
</dbReference>
<accession>D7CM08</accession>
<evidence type="ECO:0000256" key="8">
    <source>
        <dbReference type="ARBA" id="ARBA00022989"/>
    </source>
</evidence>
<reference evidence="12" key="1">
    <citation type="journal article" date="2010" name="Stand. Genomic Sci.">
        <title>Complete genome sequence of Syntrophothermus lipocalidus type strain (TGB-C1T).</title>
        <authorList>
            <consortium name="US DOE Joint Genome Institute (JGI-PGF)"/>
            <person name="Djao O."/>
            <person name="Zhang X."/>
            <person name="Lucas S."/>
            <person name="Lapidus A."/>
            <person name="Glavina Del Rio T."/>
            <person name="Nolan M."/>
            <person name="Tice H."/>
            <person name="Cheng J."/>
            <person name="Han C."/>
            <person name="Tapia R."/>
            <person name="Goodwin L."/>
            <person name="Pitluck S."/>
            <person name="Liolios K."/>
            <person name="Ivanova N."/>
            <person name="Mavromatis K."/>
            <person name="Mikhailova N."/>
            <person name="Ovchinnikova G."/>
            <person name="Pati A."/>
            <person name="Brambilla E."/>
            <person name="Chen A."/>
            <person name="Palaniappan K."/>
            <person name="Land M."/>
            <person name="Hauser L."/>
            <person name="Chang Y."/>
            <person name="Jeffries C."/>
            <person name="Rohde M."/>
            <person name="Sikorski J."/>
            <person name="Spring S."/>
            <person name="Goker M."/>
            <person name="Detter J."/>
            <person name="Woyke T."/>
            <person name="Bristow J."/>
            <person name="Eisen J."/>
            <person name="Markowitz V."/>
            <person name="Hugenholtz P."/>
            <person name="Kyrpides N."/>
            <person name="Klenk H."/>
        </authorList>
    </citation>
    <scope>NUCLEOTIDE SEQUENCE [LARGE SCALE GENOMIC DNA]</scope>
    <source>
        <strain evidence="12">DSM 12680 / TGB-C1</strain>
    </source>
</reference>
<comment type="subcellular location">
    <subcellularLocation>
        <location evidence="2">Cell membrane</location>
        <topology evidence="2">Single-pass membrane protein</topology>
    </subcellularLocation>
</comment>
<keyword evidence="6 10" id="KW-0812">Transmembrane</keyword>
<evidence type="ECO:0000256" key="4">
    <source>
        <dbReference type="ARBA" id="ARBA00022475"/>
    </source>
</evidence>
<dbReference type="Proteomes" id="UP000000378">
    <property type="component" value="Chromosome"/>
</dbReference>
<evidence type="ECO:0000256" key="9">
    <source>
        <dbReference type="ARBA" id="ARBA00023136"/>
    </source>
</evidence>
<keyword evidence="11" id="KW-0966">Cell projection</keyword>
<evidence type="ECO:0000256" key="10">
    <source>
        <dbReference type="RuleBase" id="RU364125"/>
    </source>
</evidence>
<dbReference type="PANTHER" id="PTHR35091:SF2">
    <property type="entry name" value="FLAGELLAR PROTEIN FLIL"/>
    <property type="match status" value="1"/>
</dbReference>
<comment type="function">
    <text evidence="1 10">Controls the rotational direction of flagella during chemotaxis.</text>
</comment>
<proteinExistence type="inferred from homology"/>
<keyword evidence="11" id="KW-0282">Flagellum</keyword>
<evidence type="ECO:0000256" key="2">
    <source>
        <dbReference type="ARBA" id="ARBA00004162"/>
    </source>
</evidence>
<dbReference type="EMBL" id="CP002048">
    <property type="protein sequence ID" value="ADI01743.1"/>
    <property type="molecule type" value="Genomic_DNA"/>
</dbReference>
<dbReference type="GO" id="GO:0071978">
    <property type="term" value="P:bacterial-type flagellum-dependent swarming motility"/>
    <property type="evidence" value="ECO:0007669"/>
    <property type="project" value="TreeGrafter"/>
</dbReference>
<evidence type="ECO:0000256" key="1">
    <source>
        <dbReference type="ARBA" id="ARBA00002254"/>
    </source>
</evidence>
<organism evidence="11 12">
    <name type="scientific">Syntrophothermus lipocalidus (strain DSM 12680 / TGB-C1)</name>
    <dbReference type="NCBI Taxonomy" id="643648"/>
    <lineage>
        <taxon>Bacteria</taxon>
        <taxon>Bacillati</taxon>
        <taxon>Bacillota</taxon>
        <taxon>Clostridia</taxon>
        <taxon>Eubacteriales</taxon>
        <taxon>Syntrophomonadaceae</taxon>
        <taxon>Syntrophothermus</taxon>
    </lineage>
</organism>
<dbReference type="HOGENOM" id="CLU_099018_2_0_9"/>
<keyword evidence="5 10" id="KW-0145">Chemotaxis</keyword>
<dbReference type="KEGG" id="slp:Slip_0964"/>
<keyword evidence="11" id="KW-0969">Cilium</keyword>